<dbReference type="GO" id="GO:0005737">
    <property type="term" value="C:cytoplasm"/>
    <property type="evidence" value="ECO:0007669"/>
    <property type="project" value="TreeGrafter"/>
</dbReference>
<evidence type="ECO:0000256" key="1">
    <source>
        <dbReference type="ARBA" id="ARBA00009552"/>
    </source>
</evidence>
<dbReference type="Proteomes" id="UP001187531">
    <property type="component" value="Unassembled WGS sequence"/>
</dbReference>
<accession>A0AA88HDI3</accession>
<dbReference type="InterPro" id="IPR050694">
    <property type="entry name" value="LRRC14/PRAME"/>
</dbReference>
<organism evidence="4 5">
    <name type="scientific">Artemia franciscana</name>
    <name type="common">Brine shrimp</name>
    <name type="synonym">Artemia sanfranciscana</name>
    <dbReference type="NCBI Taxonomy" id="6661"/>
    <lineage>
        <taxon>Eukaryota</taxon>
        <taxon>Metazoa</taxon>
        <taxon>Ecdysozoa</taxon>
        <taxon>Arthropoda</taxon>
        <taxon>Crustacea</taxon>
        <taxon>Branchiopoda</taxon>
        <taxon>Anostraca</taxon>
        <taxon>Artemiidae</taxon>
        <taxon>Artemia</taxon>
    </lineage>
</organism>
<dbReference type="AlphaFoldDB" id="A0AA88HDI3"/>
<evidence type="ECO:0000313" key="5">
    <source>
        <dbReference type="Proteomes" id="UP001187531"/>
    </source>
</evidence>
<comment type="caution">
    <text evidence="4">The sequence shown here is derived from an EMBL/GenBank/DDBJ whole genome shotgun (WGS) entry which is preliminary data.</text>
</comment>
<evidence type="ECO:0000313" key="4">
    <source>
        <dbReference type="EMBL" id="KAK2706923.1"/>
    </source>
</evidence>
<protein>
    <recommendedName>
        <fullName evidence="2">Leucine-rich repeat-containing protein 14</fullName>
    </recommendedName>
</protein>
<dbReference type="PANTHER" id="PTHR14224">
    <property type="entry name" value="SIMILAR TO PREFERENTIALLY EXPRESSED ANTIGEN IN MELANOMA-LIKE 3"/>
    <property type="match status" value="1"/>
</dbReference>
<proteinExistence type="inferred from homology"/>
<dbReference type="EMBL" id="JAVRJZ010000019">
    <property type="protein sequence ID" value="KAK2706923.1"/>
    <property type="molecule type" value="Genomic_DNA"/>
</dbReference>
<evidence type="ECO:0000256" key="3">
    <source>
        <dbReference type="ARBA" id="ARBA00022737"/>
    </source>
</evidence>
<comment type="similarity">
    <text evidence="1">Belongs to the PRAME family. LRRC14 subfamily.</text>
</comment>
<name>A0AA88HDI3_ARTSF</name>
<dbReference type="PANTHER" id="PTHR14224:SF37">
    <property type="entry name" value="LEUCINE-RICH REPEAT-CONTAINING PROTEIN 14"/>
    <property type="match status" value="1"/>
</dbReference>
<dbReference type="InterPro" id="IPR032675">
    <property type="entry name" value="LRR_dom_sf"/>
</dbReference>
<dbReference type="SUPFAM" id="SSF52047">
    <property type="entry name" value="RNI-like"/>
    <property type="match status" value="1"/>
</dbReference>
<reference evidence="4" key="1">
    <citation type="submission" date="2023-07" db="EMBL/GenBank/DDBJ databases">
        <title>Chromosome-level genome assembly of Artemia franciscana.</title>
        <authorList>
            <person name="Jo E."/>
        </authorList>
    </citation>
    <scope>NUCLEOTIDE SEQUENCE</scope>
    <source>
        <tissue evidence="4">Whole body</tissue>
    </source>
</reference>
<keyword evidence="3" id="KW-0677">Repeat</keyword>
<keyword evidence="5" id="KW-1185">Reference proteome</keyword>
<dbReference type="Pfam" id="PF13516">
    <property type="entry name" value="LRR_6"/>
    <property type="match status" value="1"/>
</dbReference>
<dbReference type="Gene3D" id="3.80.10.10">
    <property type="entry name" value="Ribonuclease Inhibitor"/>
    <property type="match status" value="1"/>
</dbReference>
<sequence>MMYEDLDDVEAICGKDLDPFNAFLTYGSCHMKYLLKFKEDCLNCKASKNVTPKLQDLSLNVMANSNLESFFGVPLSLCNKLMLLCLEREPLQVTNIIRNWPVSRISLNDVLSDHVCEYFGLKKRMSYAMCIFKSFIQLILKKEPFSVKAIDLRGVLFEGGYDCIHNQHADLGYGSMILKLLSTVRAVKCDIDREIILDFRFSAWCDTSCVVGIFKNNPRVNNESRCKLQIHFGHLGFVSDTPPWPGIINLLTYATPRLESLELINYLEGLIPVKDFTTVMQKTLELPNYQNLFALSFCYNYPEISLSSFSESLGNLPQLRSLNLSFNNITCLKSVLYKLKNPLLSLRLSGCELDSKDLIYLMNSVHSKSILELDISGNSFSDEVDLGTFLSAFHSQLVVLDATGLHLHHQAVEVNLSTILQTFVALRYISLHHYPFSLQELISVIKVLCGSTNMKTLNLDYNDVFCFGSETVSNVESIMKQHNGQFYITKQLTKGIWCVFSN</sequence>
<evidence type="ECO:0000256" key="2">
    <source>
        <dbReference type="ARBA" id="ARBA00014228"/>
    </source>
</evidence>
<dbReference type="PROSITE" id="PS51450">
    <property type="entry name" value="LRR"/>
    <property type="match status" value="1"/>
</dbReference>
<gene>
    <name evidence="4" type="ORF">QYM36_014822</name>
</gene>
<dbReference type="InterPro" id="IPR001611">
    <property type="entry name" value="Leu-rich_rpt"/>
</dbReference>